<keyword evidence="4 10" id="KW-0251">Elongation factor</keyword>
<dbReference type="InterPro" id="IPR041709">
    <property type="entry name" value="EF-Tu_GTP-bd"/>
</dbReference>
<keyword evidence="10" id="KW-0479">Metal-binding</keyword>
<evidence type="ECO:0000256" key="7">
    <source>
        <dbReference type="ARBA" id="ARBA00022917"/>
    </source>
</evidence>
<name>A0A1H3UJ61_9BACI</name>
<evidence type="ECO:0000256" key="10">
    <source>
        <dbReference type="HAMAP-Rule" id="MF_00118"/>
    </source>
</evidence>
<evidence type="ECO:0000256" key="2">
    <source>
        <dbReference type="ARBA" id="ARBA00022490"/>
    </source>
</evidence>
<keyword evidence="2 10" id="KW-0963">Cytoplasm</keyword>
<evidence type="ECO:0000256" key="1">
    <source>
        <dbReference type="ARBA" id="ARBA00007249"/>
    </source>
</evidence>
<protein>
    <recommendedName>
        <fullName evidence="9 10">Elongation factor Tu</fullName>
        <shortName evidence="10">EF-Tu</shortName>
        <ecNumber evidence="10">3.6.5.3</ecNumber>
    </recommendedName>
</protein>
<dbReference type="PROSITE" id="PS00301">
    <property type="entry name" value="G_TR_1"/>
    <property type="match status" value="1"/>
</dbReference>
<keyword evidence="3 10" id="KW-0547">Nucleotide-binding</keyword>
<keyword evidence="8 10" id="KW-0342">GTP-binding</keyword>
<dbReference type="NCBIfam" id="NF009373">
    <property type="entry name" value="PRK12736.1"/>
    <property type="match status" value="1"/>
</dbReference>
<dbReference type="AlphaFoldDB" id="A0A1H3UJ61"/>
<dbReference type="GO" id="GO:0005525">
    <property type="term" value="F:GTP binding"/>
    <property type="evidence" value="ECO:0007669"/>
    <property type="project" value="UniProtKB-UniRule"/>
</dbReference>
<dbReference type="EC" id="3.6.5.3" evidence="10"/>
<dbReference type="PANTHER" id="PTHR43721:SF22">
    <property type="entry name" value="ELONGATION FACTOR TU, MITOCHONDRIAL"/>
    <property type="match status" value="1"/>
</dbReference>
<dbReference type="InterPro" id="IPR050055">
    <property type="entry name" value="EF-Tu_GTPase"/>
</dbReference>
<feature type="domain" description="Tr-type G" evidence="11">
    <location>
        <begin position="10"/>
        <end position="205"/>
    </location>
</feature>
<accession>A0A1H3UJ61</accession>
<comment type="function">
    <text evidence="10">GTP hydrolase that promotes the GTP-dependent binding of aminoacyl-tRNA to the A-site of ribosomes during protein biosynthesis.</text>
</comment>
<keyword evidence="6 10" id="KW-0460">Magnesium</keyword>
<evidence type="ECO:0000313" key="13">
    <source>
        <dbReference type="Proteomes" id="UP000198935"/>
    </source>
</evidence>
<organism evidence="12 13">
    <name type="scientific">Evansella caseinilytica</name>
    <dbReference type="NCBI Taxonomy" id="1503961"/>
    <lineage>
        <taxon>Bacteria</taxon>
        <taxon>Bacillati</taxon>
        <taxon>Bacillota</taxon>
        <taxon>Bacilli</taxon>
        <taxon>Bacillales</taxon>
        <taxon>Bacillaceae</taxon>
        <taxon>Evansella</taxon>
    </lineage>
</organism>
<dbReference type="PROSITE" id="PS51722">
    <property type="entry name" value="G_TR_2"/>
    <property type="match status" value="1"/>
</dbReference>
<evidence type="ECO:0000256" key="8">
    <source>
        <dbReference type="ARBA" id="ARBA00023134"/>
    </source>
</evidence>
<dbReference type="Proteomes" id="UP000198935">
    <property type="component" value="Unassembled WGS sequence"/>
</dbReference>
<comment type="subunit">
    <text evidence="10">Monomer.</text>
</comment>
<dbReference type="InterPro" id="IPR027417">
    <property type="entry name" value="P-loop_NTPase"/>
</dbReference>
<dbReference type="InterPro" id="IPR031157">
    <property type="entry name" value="G_TR_CS"/>
</dbReference>
<feature type="binding site" evidence="10">
    <location>
        <begin position="19"/>
        <end position="26"/>
    </location>
    <ligand>
        <name>GTP</name>
        <dbReference type="ChEBI" id="CHEBI:37565"/>
    </ligand>
</feature>
<dbReference type="GO" id="GO:0000287">
    <property type="term" value="F:magnesium ion binding"/>
    <property type="evidence" value="ECO:0007669"/>
    <property type="project" value="UniProtKB-UniRule"/>
</dbReference>
<feature type="binding site" evidence="10">
    <location>
        <position position="26"/>
    </location>
    <ligand>
        <name>Mg(2+)</name>
        <dbReference type="ChEBI" id="CHEBI:18420"/>
    </ligand>
</feature>
<keyword evidence="5 10" id="KW-0378">Hydrolase</keyword>
<dbReference type="InterPro" id="IPR005225">
    <property type="entry name" value="Small_GTP-bd"/>
</dbReference>
<proteinExistence type="inferred from homology"/>
<evidence type="ECO:0000256" key="4">
    <source>
        <dbReference type="ARBA" id="ARBA00022768"/>
    </source>
</evidence>
<dbReference type="OrthoDB" id="9804504at2"/>
<keyword evidence="13" id="KW-1185">Reference proteome</keyword>
<dbReference type="NCBIfam" id="NF000766">
    <property type="entry name" value="PRK00049.1"/>
    <property type="match status" value="1"/>
</dbReference>
<dbReference type="InterPro" id="IPR004541">
    <property type="entry name" value="Transl_elong_EFTu/EF1A_bac/org"/>
</dbReference>
<dbReference type="InterPro" id="IPR004161">
    <property type="entry name" value="EFTu-like_2"/>
</dbReference>
<dbReference type="STRING" id="1503961.SAMN05421736_12236"/>
<dbReference type="SUPFAM" id="SSF50465">
    <property type="entry name" value="EF-Tu/eEF-1alpha/eIF2-gamma C-terminal domain"/>
    <property type="match status" value="1"/>
</dbReference>
<dbReference type="NCBIfam" id="TIGR00485">
    <property type="entry name" value="EF-Tu"/>
    <property type="match status" value="1"/>
</dbReference>
<gene>
    <name evidence="10" type="primary">tuf</name>
    <name evidence="12" type="ORF">SAMN05421736_12236</name>
</gene>
<dbReference type="CDD" id="cd01884">
    <property type="entry name" value="EF_Tu"/>
    <property type="match status" value="1"/>
</dbReference>
<comment type="catalytic activity">
    <reaction evidence="10">
        <text>GTP + H2O = GDP + phosphate + H(+)</text>
        <dbReference type="Rhea" id="RHEA:19669"/>
        <dbReference type="ChEBI" id="CHEBI:15377"/>
        <dbReference type="ChEBI" id="CHEBI:15378"/>
        <dbReference type="ChEBI" id="CHEBI:37565"/>
        <dbReference type="ChEBI" id="CHEBI:43474"/>
        <dbReference type="ChEBI" id="CHEBI:58189"/>
        <dbReference type="EC" id="3.6.5.3"/>
    </reaction>
</comment>
<dbReference type="InterPro" id="IPR033720">
    <property type="entry name" value="EFTU_2"/>
</dbReference>
<dbReference type="Pfam" id="PF03144">
    <property type="entry name" value="GTP_EFTU_D2"/>
    <property type="match status" value="1"/>
</dbReference>
<dbReference type="EMBL" id="FNPI01000022">
    <property type="protein sequence ID" value="SDZ62512.1"/>
    <property type="molecule type" value="Genomic_DNA"/>
</dbReference>
<dbReference type="InterPro" id="IPR004160">
    <property type="entry name" value="Transl_elong_EFTu/EF1A_C"/>
</dbReference>
<evidence type="ECO:0000256" key="5">
    <source>
        <dbReference type="ARBA" id="ARBA00022801"/>
    </source>
</evidence>
<dbReference type="HAMAP" id="MF_00118_B">
    <property type="entry name" value="EF_Tu_B"/>
    <property type="match status" value="1"/>
</dbReference>
<feature type="binding site" evidence="10">
    <location>
        <begin position="137"/>
        <end position="140"/>
    </location>
    <ligand>
        <name>GTP</name>
        <dbReference type="ChEBI" id="CHEBI:37565"/>
    </ligand>
</feature>
<keyword evidence="7 10" id="KW-0648">Protein biosynthesis</keyword>
<dbReference type="GO" id="GO:0005829">
    <property type="term" value="C:cytosol"/>
    <property type="evidence" value="ECO:0007669"/>
    <property type="project" value="TreeGrafter"/>
</dbReference>
<comment type="subcellular location">
    <subcellularLocation>
        <location evidence="10">Cytoplasm</location>
    </subcellularLocation>
</comment>
<dbReference type="InterPro" id="IPR009000">
    <property type="entry name" value="Transl_B-barrel_sf"/>
</dbReference>
<dbReference type="InterPro" id="IPR000795">
    <property type="entry name" value="T_Tr_GTP-bd_dom"/>
</dbReference>
<dbReference type="FunFam" id="3.40.50.300:FF:000003">
    <property type="entry name" value="Elongation factor Tu"/>
    <property type="match status" value="1"/>
</dbReference>
<feature type="binding site" evidence="10">
    <location>
        <begin position="82"/>
        <end position="86"/>
    </location>
    <ligand>
        <name>GTP</name>
        <dbReference type="ChEBI" id="CHEBI:37565"/>
    </ligand>
</feature>
<dbReference type="PANTHER" id="PTHR43721">
    <property type="entry name" value="ELONGATION FACTOR TU-RELATED"/>
    <property type="match status" value="1"/>
</dbReference>
<dbReference type="GO" id="GO:0003924">
    <property type="term" value="F:GTPase activity"/>
    <property type="evidence" value="ECO:0007669"/>
    <property type="project" value="UniProtKB-UniRule"/>
</dbReference>
<sequence>MAKEKFDRSKTHANIGTIGHVDHGKTTLTAAITHVLHKKSGKGTAMNYDQIDGAPEERERGITISTAHVEYETDSRHYAHVDCPGHADYVKNMITGAAQMDGAILVVSAADGPMPQTREHILLSRQVGVPYIVVFLNKVDMVDDEELLELVEMEVRDLLSEYDFPGDDIPVIAGSALKALEGDENYAQKIIELMDAVDSYIPTPERDKDKPFMMPVEDVFSITGRGTVATGRVERGQLNVGDEIEIIGLEEESKKTTVTGVEMFRKLLDYAEAGDNIGALLRGISRDDVNRGQVLAKPGTITPHTKFTAEVYVLSKEEGGRHTPFFSNYRPQFYFRTTDVTGICQLPEGVEMVMPGDNITMTVELIAPIAIEEGTKFSIREGGRTVGAGVVASITE</sequence>
<evidence type="ECO:0000256" key="6">
    <source>
        <dbReference type="ARBA" id="ARBA00022842"/>
    </source>
</evidence>
<reference evidence="13" key="1">
    <citation type="submission" date="2016-10" db="EMBL/GenBank/DDBJ databases">
        <authorList>
            <person name="Varghese N."/>
            <person name="Submissions S."/>
        </authorList>
    </citation>
    <scope>NUCLEOTIDE SEQUENCE [LARGE SCALE GENOMIC DNA]</scope>
    <source>
        <strain evidence="13">SP</strain>
    </source>
</reference>
<dbReference type="Gene3D" id="2.40.30.10">
    <property type="entry name" value="Translation factors"/>
    <property type="match status" value="2"/>
</dbReference>
<dbReference type="Pfam" id="PF00009">
    <property type="entry name" value="GTP_EFTU"/>
    <property type="match status" value="1"/>
</dbReference>
<dbReference type="GO" id="GO:0003746">
    <property type="term" value="F:translation elongation factor activity"/>
    <property type="evidence" value="ECO:0007669"/>
    <property type="project" value="UniProtKB-UniRule"/>
</dbReference>
<dbReference type="Gene3D" id="3.40.50.300">
    <property type="entry name" value="P-loop containing nucleotide triphosphate hydrolases"/>
    <property type="match status" value="1"/>
</dbReference>
<evidence type="ECO:0000256" key="3">
    <source>
        <dbReference type="ARBA" id="ARBA00022741"/>
    </source>
</evidence>
<comment type="similarity">
    <text evidence="1 10">Belongs to the TRAFAC class translation factor GTPase superfamily. Classic translation factor GTPase family. EF-Tu/EF-1A subfamily.</text>
</comment>
<dbReference type="NCBIfam" id="NF009372">
    <property type="entry name" value="PRK12735.1"/>
    <property type="match status" value="1"/>
</dbReference>
<dbReference type="SUPFAM" id="SSF50447">
    <property type="entry name" value="Translation proteins"/>
    <property type="match status" value="1"/>
</dbReference>
<evidence type="ECO:0000259" key="11">
    <source>
        <dbReference type="PROSITE" id="PS51722"/>
    </source>
</evidence>
<evidence type="ECO:0000256" key="9">
    <source>
        <dbReference type="ARBA" id="ARBA00029554"/>
    </source>
</evidence>
<dbReference type="CDD" id="cd03707">
    <property type="entry name" value="EFTU_III"/>
    <property type="match status" value="1"/>
</dbReference>
<dbReference type="PRINTS" id="PR00315">
    <property type="entry name" value="ELONGATNFCT"/>
</dbReference>
<dbReference type="FunFam" id="2.40.30.10:FF:000001">
    <property type="entry name" value="Elongation factor Tu"/>
    <property type="match status" value="1"/>
</dbReference>
<dbReference type="Pfam" id="PF03143">
    <property type="entry name" value="GTP_EFTU_D3"/>
    <property type="match status" value="1"/>
</dbReference>
<dbReference type="NCBIfam" id="TIGR00231">
    <property type="entry name" value="small_GTP"/>
    <property type="match status" value="1"/>
</dbReference>
<dbReference type="CDD" id="cd03697">
    <property type="entry name" value="EFTU_II"/>
    <property type="match status" value="1"/>
</dbReference>
<evidence type="ECO:0000313" key="12">
    <source>
        <dbReference type="EMBL" id="SDZ62512.1"/>
    </source>
</evidence>
<dbReference type="SUPFAM" id="SSF52540">
    <property type="entry name" value="P-loop containing nucleoside triphosphate hydrolases"/>
    <property type="match status" value="1"/>
</dbReference>
<dbReference type="InterPro" id="IPR009001">
    <property type="entry name" value="Transl_elong_EF1A/Init_IF2_C"/>
</dbReference>